<feature type="compositionally biased region" description="Low complexity" evidence="7">
    <location>
        <begin position="133"/>
        <end position="142"/>
    </location>
</feature>
<feature type="compositionally biased region" description="Polar residues" evidence="7">
    <location>
        <begin position="84"/>
        <end position="105"/>
    </location>
</feature>
<evidence type="ECO:0000256" key="7">
    <source>
        <dbReference type="SAM" id="MobiDB-lite"/>
    </source>
</evidence>
<dbReference type="SUPFAM" id="SSF46689">
    <property type="entry name" value="Homeodomain-like"/>
    <property type="match status" value="1"/>
</dbReference>
<keyword evidence="2 5" id="KW-0238">DNA-binding</keyword>
<dbReference type="GO" id="GO:0000977">
    <property type="term" value="F:RNA polymerase II transcription regulatory region sequence-specific DNA binding"/>
    <property type="evidence" value="ECO:0007669"/>
    <property type="project" value="TreeGrafter"/>
</dbReference>
<feature type="region of interest" description="Disordered" evidence="7">
    <location>
        <begin position="1"/>
        <end position="164"/>
    </location>
</feature>
<proteinExistence type="predicted"/>
<accession>A0AAE1AIE3</accession>
<feature type="region of interest" description="Disordered" evidence="7">
    <location>
        <begin position="804"/>
        <end position="830"/>
    </location>
</feature>
<feature type="region of interest" description="Disordered" evidence="7">
    <location>
        <begin position="552"/>
        <end position="571"/>
    </location>
</feature>
<keyword evidence="3 5" id="KW-0371">Homeobox</keyword>
<evidence type="ECO:0000313" key="9">
    <source>
        <dbReference type="EMBL" id="KAK3787706.1"/>
    </source>
</evidence>
<dbReference type="SMART" id="SM00389">
    <property type="entry name" value="HOX"/>
    <property type="match status" value="1"/>
</dbReference>
<feature type="domain" description="Homeobox" evidence="8">
    <location>
        <begin position="742"/>
        <end position="802"/>
    </location>
</feature>
<dbReference type="GO" id="GO:0051960">
    <property type="term" value="P:regulation of nervous system development"/>
    <property type="evidence" value="ECO:0007669"/>
    <property type="project" value="TreeGrafter"/>
</dbReference>
<feature type="compositionally biased region" description="Polar residues" evidence="7">
    <location>
        <begin position="57"/>
        <end position="71"/>
    </location>
</feature>
<dbReference type="EMBL" id="JAWDGP010001847">
    <property type="protein sequence ID" value="KAK3787706.1"/>
    <property type="molecule type" value="Genomic_DNA"/>
</dbReference>
<dbReference type="InterPro" id="IPR009057">
    <property type="entry name" value="Homeodomain-like_sf"/>
</dbReference>
<feature type="compositionally biased region" description="Basic and acidic residues" evidence="7">
    <location>
        <begin position="650"/>
        <end position="665"/>
    </location>
</feature>
<feature type="region of interest" description="Disordered" evidence="7">
    <location>
        <begin position="520"/>
        <end position="546"/>
    </location>
</feature>
<feature type="region of interest" description="Disordered" evidence="7">
    <location>
        <begin position="182"/>
        <end position="201"/>
    </location>
</feature>
<keyword evidence="10" id="KW-1185">Reference proteome</keyword>
<dbReference type="InterPro" id="IPR001356">
    <property type="entry name" value="HD"/>
</dbReference>
<name>A0AAE1AIE3_9GAST</name>
<dbReference type="Pfam" id="PF00046">
    <property type="entry name" value="Homeodomain"/>
    <property type="match status" value="1"/>
</dbReference>
<evidence type="ECO:0000313" key="10">
    <source>
        <dbReference type="Proteomes" id="UP001283361"/>
    </source>
</evidence>
<organism evidence="9 10">
    <name type="scientific">Elysia crispata</name>
    <name type="common">lettuce slug</name>
    <dbReference type="NCBI Taxonomy" id="231223"/>
    <lineage>
        <taxon>Eukaryota</taxon>
        <taxon>Metazoa</taxon>
        <taxon>Spiralia</taxon>
        <taxon>Lophotrochozoa</taxon>
        <taxon>Mollusca</taxon>
        <taxon>Gastropoda</taxon>
        <taxon>Heterobranchia</taxon>
        <taxon>Euthyneura</taxon>
        <taxon>Panpulmonata</taxon>
        <taxon>Sacoglossa</taxon>
        <taxon>Placobranchoidea</taxon>
        <taxon>Plakobranchidae</taxon>
        <taxon>Elysia</taxon>
    </lineage>
</organism>
<dbReference type="GO" id="GO:0005634">
    <property type="term" value="C:nucleus"/>
    <property type="evidence" value="ECO:0007669"/>
    <property type="project" value="UniProtKB-SubCell"/>
</dbReference>
<evidence type="ECO:0000256" key="2">
    <source>
        <dbReference type="ARBA" id="ARBA00023125"/>
    </source>
</evidence>
<dbReference type="PANTHER" id="PTHR24334">
    <property type="entry name" value="HOMEOBOX PROTEIN GBX"/>
    <property type="match status" value="1"/>
</dbReference>
<keyword evidence="4 5" id="KW-0539">Nucleus</keyword>
<dbReference type="Proteomes" id="UP001283361">
    <property type="component" value="Unassembled WGS sequence"/>
</dbReference>
<comment type="subcellular location">
    <subcellularLocation>
        <location evidence="1 5 6">Nucleus</location>
    </subcellularLocation>
</comment>
<dbReference type="PANTHER" id="PTHR24334:SF0">
    <property type="entry name" value="HOMEOBOX PROTEIN UNPLUGGED"/>
    <property type="match status" value="1"/>
</dbReference>
<dbReference type="InterPro" id="IPR017970">
    <property type="entry name" value="Homeobox_CS"/>
</dbReference>
<feature type="region of interest" description="Disordered" evidence="7">
    <location>
        <begin position="216"/>
        <end position="252"/>
    </location>
</feature>
<feature type="region of interest" description="Disordered" evidence="7">
    <location>
        <begin position="312"/>
        <end position="331"/>
    </location>
</feature>
<feature type="compositionally biased region" description="Basic and acidic residues" evidence="7">
    <location>
        <begin position="47"/>
        <end position="56"/>
    </location>
</feature>
<dbReference type="InterPro" id="IPR042982">
    <property type="entry name" value="GBX-1/2"/>
</dbReference>
<feature type="compositionally biased region" description="Polar residues" evidence="7">
    <location>
        <begin position="607"/>
        <end position="616"/>
    </location>
</feature>
<feature type="compositionally biased region" description="Basic and acidic residues" evidence="7">
    <location>
        <begin position="113"/>
        <end position="129"/>
    </location>
</feature>
<sequence>MRRIHKERERQRDKQKGRIPDEVFDDQANKISPVSGIESPTESPNSVEKKQDDSHISTHTTMTIGQRYSAKQQRKADFAESHEVCQSTSHGRQEGSQAARSSAENLGQIETFDADRASRVKPEEAKTFSKEIGGVNDGNVDDGSSKVNQDQSRQKVEDASRLQTQVPADPGMYIHEMEFEREQGRHGGDVPENNQTPTSSVDCPKAHCACTRCQYSNNSTPQVTQRSPNTATTMPQRSQSLENVTVSSDTETRVCPETLPRVHFDFCNPRLGNDEPSRLARLDEDVCKSDLNGTRKGQGHQCNKSRCDTCAENSRDHRPTNTNSRKEVDVPQHVCHSPNKKARIDSYVERSTLEISTARSNIDNSTHISRQEKYTDGDRMDGYVDRSIRKSSMVLSKEDYCVERDSQRNVHTVGLESHSISLSSDSHHGSPYGQLSFDGIRSAPVSLSRNDPAVSNTESNASHLSLSDGHQKHFHFYRPLYAECPRPSQHQTANPSSQNADFKSSFSPPIFASVLKEHLPRNEPEPETVSPFTSFPQPPITLGNGAFRAPSLRREQVQQQSAHPDEPPIPVNFLRSHFLHTLHHHHPHHQQQQNQPRSCAVLPPSGPSNSLCGDSATNQKFPSLRYSRNLASGDFGSCLTSPRLAMPGETSDHQGHNLSGRYDDTRTLPQSQHAFALPSPASSSNIREEMLHCGNDSGDDSGSDDYGNISSSTGDAPSTSPSINNNKGASDDTSDNSSTKDGRSRRRRTAFTSEQLLELEKEFHSKKYLSLTERSGIAAHLRLSEVQVKIWFQNRRAKWKRVKAGTLHSRVTGQSSGSGSSNQADTGSKPKIVVPIPVHVNRIAIRGQHQRLEKRGQWDSNPVGEGHGQVDYLPHPLVTIVSDVSTGRPLG</sequence>
<gene>
    <name evidence="9" type="ORF">RRG08_031935</name>
</gene>
<dbReference type="PROSITE" id="PS50071">
    <property type="entry name" value="HOMEOBOX_2"/>
    <property type="match status" value="1"/>
</dbReference>
<reference evidence="9" key="1">
    <citation type="journal article" date="2023" name="G3 (Bethesda)">
        <title>A reference genome for the long-term kleptoplast-retaining sea slug Elysia crispata morphotype clarki.</title>
        <authorList>
            <person name="Eastman K.E."/>
            <person name="Pendleton A.L."/>
            <person name="Shaikh M.A."/>
            <person name="Suttiyut T."/>
            <person name="Ogas R."/>
            <person name="Tomko P."/>
            <person name="Gavelis G."/>
            <person name="Widhalm J.R."/>
            <person name="Wisecaver J.H."/>
        </authorList>
    </citation>
    <scope>NUCLEOTIDE SEQUENCE</scope>
    <source>
        <strain evidence="9">ECLA1</strain>
    </source>
</reference>
<feature type="DNA-binding region" description="Homeobox" evidence="5">
    <location>
        <begin position="744"/>
        <end position="803"/>
    </location>
</feature>
<dbReference type="AlphaFoldDB" id="A0AAE1AIE3"/>
<feature type="compositionally biased region" description="Basic and acidic residues" evidence="7">
    <location>
        <begin position="312"/>
        <end position="330"/>
    </location>
</feature>
<evidence type="ECO:0000256" key="1">
    <source>
        <dbReference type="ARBA" id="ARBA00004123"/>
    </source>
</evidence>
<feature type="region of interest" description="Disordered" evidence="7">
    <location>
        <begin position="643"/>
        <end position="665"/>
    </location>
</feature>
<dbReference type="Gene3D" id="1.10.10.60">
    <property type="entry name" value="Homeodomain-like"/>
    <property type="match status" value="1"/>
</dbReference>
<feature type="compositionally biased region" description="Basic and acidic residues" evidence="7">
    <location>
        <begin position="74"/>
        <end position="83"/>
    </location>
</feature>
<evidence type="ECO:0000256" key="5">
    <source>
        <dbReference type="PROSITE-ProRule" id="PRU00108"/>
    </source>
</evidence>
<evidence type="ECO:0000256" key="4">
    <source>
        <dbReference type="ARBA" id="ARBA00023242"/>
    </source>
</evidence>
<feature type="region of interest" description="Disordered" evidence="7">
    <location>
        <begin position="690"/>
        <end position="752"/>
    </location>
</feature>
<dbReference type="CDD" id="cd00086">
    <property type="entry name" value="homeodomain"/>
    <property type="match status" value="1"/>
</dbReference>
<feature type="compositionally biased region" description="Polar residues" evidence="7">
    <location>
        <begin position="713"/>
        <end position="728"/>
    </location>
</feature>
<feature type="compositionally biased region" description="Polar residues" evidence="7">
    <location>
        <begin position="192"/>
        <end position="201"/>
    </location>
</feature>
<feature type="compositionally biased region" description="Polar residues" evidence="7">
    <location>
        <begin position="216"/>
        <end position="249"/>
    </location>
</feature>
<evidence type="ECO:0000259" key="8">
    <source>
        <dbReference type="PROSITE" id="PS50071"/>
    </source>
</evidence>
<dbReference type="PROSITE" id="PS00027">
    <property type="entry name" value="HOMEOBOX_1"/>
    <property type="match status" value="1"/>
</dbReference>
<evidence type="ECO:0000256" key="6">
    <source>
        <dbReference type="RuleBase" id="RU000682"/>
    </source>
</evidence>
<evidence type="ECO:0000256" key="3">
    <source>
        <dbReference type="ARBA" id="ARBA00023155"/>
    </source>
</evidence>
<feature type="region of interest" description="Disordered" evidence="7">
    <location>
        <begin position="583"/>
        <end position="616"/>
    </location>
</feature>
<feature type="compositionally biased region" description="Basic and acidic residues" evidence="7">
    <location>
        <begin position="1"/>
        <end position="21"/>
    </location>
</feature>
<dbReference type="GO" id="GO:0000981">
    <property type="term" value="F:DNA-binding transcription factor activity, RNA polymerase II-specific"/>
    <property type="evidence" value="ECO:0007669"/>
    <property type="project" value="InterPro"/>
</dbReference>
<comment type="caution">
    <text evidence="9">The sequence shown here is derived from an EMBL/GenBank/DDBJ whole genome shotgun (WGS) entry which is preliminary data.</text>
</comment>
<protein>
    <recommendedName>
        <fullName evidence="8">Homeobox domain-containing protein</fullName>
    </recommendedName>
</protein>